<evidence type="ECO:0000259" key="2">
    <source>
        <dbReference type="Pfam" id="PF01558"/>
    </source>
</evidence>
<gene>
    <name evidence="3" type="ORF">J2Z76_001258</name>
</gene>
<accession>A0ABS4GCJ0</accession>
<dbReference type="PANTHER" id="PTHR42730">
    <property type="entry name" value="2-OXOGLUTARATE SYNTHASE SUBUNIT KORC"/>
    <property type="match status" value="1"/>
</dbReference>
<evidence type="ECO:0000313" key="4">
    <source>
        <dbReference type="Proteomes" id="UP001519342"/>
    </source>
</evidence>
<dbReference type="RefSeq" id="WP_209511141.1">
    <property type="nucleotide sequence ID" value="NZ_JAGGKS010000003.1"/>
</dbReference>
<evidence type="ECO:0000313" key="3">
    <source>
        <dbReference type="EMBL" id="MBP1925399.1"/>
    </source>
</evidence>
<protein>
    <submittedName>
        <fullName evidence="3">2-oxoglutarate ferredoxin oxidoreductase subunit gamma</fullName>
        <ecNumber evidence="3">1.2.7.3</ecNumber>
    </submittedName>
</protein>
<reference evidence="3 4" key="1">
    <citation type="submission" date="2021-03" db="EMBL/GenBank/DDBJ databases">
        <title>Genomic Encyclopedia of Type Strains, Phase IV (KMG-IV): sequencing the most valuable type-strain genomes for metagenomic binning, comparative biology and taxonomic classification.</title>
        <authorList>
            <person name="Goeker M."/>
        </authorList>
    </citation>
    <scope>NUCLEOTIDE SEQUENCE [LARGE SCALE GENOMIC DNA]</scope>
    <source>
        <strain evidence="3 4">DSM 24004</strain>
    </source>
</reference>
<dbReference type="InterPro" id="IPR002869">
    <property type="entry name" value="Pyrv_flavodox_OxRed_cen"/>
</dbReference>
<dbReference type="GO" id="GO:0047553">
    <property type="term" value="F:2-oxoglutarate synthase activity"/>
    <property type="evidence" value="ECO:0007669"/>
    <property type="project" value="UniProtKB-EC"/>
</dbReference>
<sequence>MFQRIEMRLSGSGGQGVILAAIIFADAALEDGLNAIQTQSYGPEARGGASKAEVIISKDEIKYPKVVKNDILLSLTQKSYDKYIASLDKDGILVVDESVDVKEDVPYKVYKLPILSTAIDKIGTHMVANIVSVGVLYAIMGEGVINIETLKSSISNRVPPVTVEKNIRAFEEGIKLIRG</sequence>
<feature type="domain" description="Pyruvate/ketoisovalerate oxidoreductase catalytic" evidence="2">
    <location>
        <begin position="13"/>
        <end position="174"/>
    </location>
</feature>
<dbReference type="SUPFAM" id="SSF53323">
    <property type="entry name" value="Pyruvate-ferredoxin oxidoreductase, PFOR, domain III"/>
    <property type="match status" value="1"/>
</dbReference>
<keyword evidence="1 3" id="KW-0560">Oxidoreductase</keyword>
<dbReference type="InterPro" id="IPR019752">
    <property type="entry name" value="Pyrv/ketoisovalerate_OxRed_cat"/>
</dbReference>
<dbReference type="Gene3D" id="3.40.920.10">
    <property type="entry name" value="Pyruvate-ferredoxin oxidoreductase, PFOR, domain III"/>
    <property type="match status" value="1"/>
</dbReference>
<dbReference type="Pfam" id="PF01558">
    <property type="entry name" value="POR"/>
    <property type="match status" value="1"/>
</dbReference>
<evidence type="ECO:0000256" key="1">
    <source>
        <dbReference type="ARBA" id="ARBA00023002"/>
    </source>
</evidence>
<comment type="caution">
    <text evidence="3">The sequence shown here is derived from an EMBL/GenBank/DDBJ whole genome shotgun (WGS) entry which is preliminary data.</text>
</comment>
<dbReference type="PANTHER" id="PTHR42730:SF1">
    <property type="entry name" value="2-OXOGLUTARATE SYNTHASE SUBUNIT KORC"/>
    <property type="match status" value="1"/>
</dbReference>
<dbReference type="InterPro" id="IPR052554">
    <property type="entry name" value="2-oxoglutarate_synth_KorC"/>
</dbReference>
<dbReference type="EMBL" id="JAGGKS010000003">
    <property type="protein sequence ID" value="MBP1925399.1"/>
    <property type="molecule type" value="Genomic_DNA"/>
</dbReference>
<name>A0ABS4GCJ0_9FIRM</name>
<organism evidence="3 4">
    <name type="scientific">Sedimentibacter acidaminivorans</name>
    <dbReference type="NCBI Taxonomy" id="913099"/>
    <lineage>
        <taxon>Bacteria</taxon>
        <taxon>Bacillati</taxon>
        <taxon>Bacillota</taxon>
        <taxon>Tissierellia</taxon>
        <taxon>Sedimentibacter</taxon>
    </lineage>
</organism>
<keyword evidence="4" id="KW-1185">Reference proteome</keyword>
<dbReference type="EC" id="1.2.7.3" evidence="3"/>
<dbReference type="Proteomes" id="UP001519342">
    <property type="component" value="Unassembled WGS sequence"/>
</dbReference>
<proteinExistence type="predicted"/>